<evidence type="ECO:0000256" key="1">
    <source>
        <dbReference type="SAM" id="MobiDB-lite"/>
    </source>
</evidence>
<feature type="compositionally biased region" description="Polar residues" evidence="1">
    <location>
        <begin position="44"/>
        <end position="56"/>
    </location>
</feature>
<feature type="compositionally biased region" description="Polar residues" evidence="1">
    <location>
        <begin position="1"/>
        <end position="36"/>
    </location>
</feature>
<dbReference type="EMBL" id="LATX01002179">
    <property type="protein sequence ID" value="KTB33286.1"/>
    <property type="molecule type" value="Genomic_DNA"/>
</dbReference>
<organism evidence="2 3">
    <name type="scientific">Moniliophthora roreri</name>
    <name type="common">Frosty pod rot fungus</name>
    <name type="synonym">Monilia roreri</name>
    <dbReference type="NCBI Taxonomy" id="221103"/>
    <lineage>
        <taxon>Eukaryota</taxon>
        <taxon>Fungi</taxon>
        <taxon>Dikarya</taxon>
        <taxon>Basidiomycota</taxon>
        <taxon>Agaricomycotina</taxon>
        <taxon>Agaricomycetes</taxon>
        <taxon>Agaricomycetidae</taxon>
        <taxon>Agaricales</taxon>
        <taxon>Marasmiineae</taxon>
        <taxon>Marasmiaceae</taxon>
        <taxon>Moniliophthora</taxon>
    </lineage>
</organism>
<reference evidence="2 3" key="1">
    <citation type="submission" date="2015-12" db="EMBL/GenBank/DDBJ databases">
        <title>Draft genome sequence of Moniliophthora roreri, the causal agent of frosty pod rot of cacao.</title>
        <authorList>
            <person name="Aime M.C."/>
            <person name="Diaz-Valderrama J.R."/>
            <person name="Kijpornyongpan T."/>
            <person name="Phillips-Mora W."/>
        </authorList>
    </citation>
    <scope>NUCLEOTIDE SEQUENCE [LARGE SCALE GENOMIC DNA]</scope>
    <source>
        <strain evidence="2 3">MCA 2952</strain>
    </source>
</reference>
<proteinExistence type="predicted"/>
<name>A0A0W0FAB1_MONRR</name>
<accession>A0A0W0FAB1</accession>
<sequence length="123" mass="13517">MQLLLQQQHSLNVPTEQPSANSRRTEPPLQSLSTLSLHYPKPTPQQSSTVSNTSARARTFPDVSIPSTLPPMEPLNNTRPTSPVPPMPPESVIVKKQLSPSFDNPISTNDISQSLWCVNECTC</sequence>
<gene>
    <name evidence="2" type="ORF">WG66_14136</name>
</gene>
<comment type="caution">
    <text evidence="2">The sequence shown here is derived from an EMBL/GenBank/DDBJ whole genome shotgun (WGS) entry which is preliminary data.</text>
</comment>
<dbReference type="AlphaFoldDB" id="A0A0W0FAB1"/>
<feature type="region of interest" description="Disordered" evidence="1">
    <location>
        <begin position="1"/>
        <end position="91"/>
    </location>
</feature>
<protein>
    <submittedName>
        <fullName evidence="2">Uncharacterized protein</fullName>
    </submittedName>
</protein>
<evidence type="ECO:0000313" key="2">
    <source>
        <dbReference type="EMBL" id="KTB33286.1"/>
    </source>
</evidence>
<evidence type="ECO:0000313" key="3">
    <source>
        <dbReference type="Proteomes" id="UP000054988"/>
    </source>
</evidence>
<dbReference type="Proteomes" id="UP000054988">
    <property type="component" value="Unassembled WGS sequence"/>
</dbReference>